<dbReference type="EMBL" id="JBHTGQ010000001">
    <property type="protein sequence ID" value="MFC7748329.1"/>
    <property type="molecule type" value="Genomic_DNA"/>
</dbReference>
<feature type="domain" description="Gamma-glutamylcyclotransferase AIG2-like" evidence="1">
    <location>
        <begin position="10"/>
        <end position="122"/>
    </location>
</feature>
<keyword evidence="3" id="KW-1185">Reference proteome</keyword>
<organism evidence="2 3">
    <name type="scientific">Paenibacillus thermoaerophilus</name>
    <dbReference type="NCBI Taxonomy" id="1215385"/>
    <lineage>
        <taxon>Bacteria</taxon>
        <taxon>Bacillati</taxon>
        <taxon>Bacillota</taxon>
        <taxon>Bacilli</taxon>
        <taxon>Bacillales</taxon>
        <taxon>Paenibacillaceae</taxon>
        <taxon>Paenibacillus</taxon>
    </lineage>
</organism>
<protein>
    <submittedName>
        <fullName evidence="2">Gamma-glutamylcyclotransferase</fullName>
    </submittedName>
</protein>
<sequence>MPRGENPIWVFVYGTLLPGEINHGVLSPHALEWWPGAVRGHLVDVGPYPALVPGTDGRVTGQWVRIAPEGLRPLDELELFRGIEEPNEYERVWIKDLETGRAGWTYVWPDDRGFAVIPGGDWPSYRTARGEAKQVFRPGYLQF</sequence>
<proteinExistence type="predicted"/>
<gene>
    <name evidence="2" type="ORF">ACFQWB_00020</name>
</gene>
<dbReference type="RefSeq" id="WP_138789492.1">
    <property type="nucleotide sequence ID" value="NZ_JBHTGQ010000001.1"/>
</dbReference>
<reference evidence="3" key="1">
    <citation type="journal article" date="2019" name="Int. J. Syst. Evol. Microbiol.">
        <title>The Global Catalogue of Microorganisms (GCM) 10K type strain sequencing project: providing services to taxonomists for standard genome sequencing and annotation.</title>
        <authorList>
            <consortium name="The Broad Institute Genomics Platform"/>
            <consortium name="The Broad Institute Genome Sequencing Center for Infectious Disease"/>
            <person name="Wu L."/>
            <person name="Ma J."/>
        </authorList>
    </citation>
    <scope>NUCLEOTIDE SEQUENCE [LARGE SCALE GENOMIC DNA]</scope>
    <source>
        <strain evidence="3">JCM 18657</strain>
    </source>
</reference>
<evidence type="ECO:0000259" key="1">
    <source>
        <dbReference type="Pfam" id="PF06094"/>
    </source>
</evidence>
<dbReference type="InterPro" id="IPR013024">
    <property type="entry name" value="GGCT-like"/>
</dbReference>
<dbReference type="Proteomes" id="UP001596528">
    <property type="component" value="Unassembled WGS sequence"/>
</dbReference>
<name>A0ABW2V0L9_9BACL</name>
<dbReference type="InterPro" id="IPR036568">
    <property type="entry name" value="GGCT-like_sf"/>
</dbReference>
<dbReference type="InterPro" id="IPR009288">
    <property type="entry name" value="AIG2-like_dom"/>
</dbReference>
<evidence type="ECO:0000313" key="2">
    <source>
        <dbReference type="EMBL" id="MFC7748329.1"/>
    </source>
</evidence>
<dbReference type="Gene3D" id="3.10.490.10">
    <property type="entry name" value="Gamma-glutamyl cyclotransferase-like"/>
    <property type="match status" value="1"/>
</dbReference>
<dbReference type="SUPFAM" id="SSF110857">
    <property type="entry name" value="Gamma-glutamyl cyclotransferase-like"/>
    <property type="match status" value="1"/>
</dbReference>
<evidence type="ECO:0000313" key="3">
    <source>
        <dbReference type="Proteomes" id="UP001596528"/>
    </source>
</evidence>
<dbReference type="CDD" id="cd06661">
    <property type="entry name" value="GGCT_like"/>
    <property type="match status" value="1"/>
</dbReference>
<comment type="caution">
    <text evidence="2">The sequence shown here is derived from an EMBL/GenBank/DDBJ whole genome shotgun (WGS) entry which is preliminary data.</text>
</comment>
<dbReference type="Pfam" id="PF06094">
    <property type="entry name" value="GGACT"/>
    <property type="match status" value="1"/>
</dbReference>
<accession>A0ABW2V0L9</accession>